<organism evidence="7">
    <name type="scientific">uncultured Eubacteriales bacterium</name>
    <dbReference type="NCBI Taxonomy" id="172733"/>
    <lineage>
        <taxon>Bacteria</taxon>
        <taxon>Bacillati</taxon>
        <taxon>Bacillota</taxon>
        <taxon>Clostridia</taxon>
        <taxon>Eubacteriales</taxon>
        <taxon>environmental samples</taxon>
    </lineage>
</organism>
<evidence type="ECO:0000256" key="2">
    <source>
        <dbReference type="ARBA" id="ARBA00022475"/>
    </source>
</evidence>
<protein>
    <recommendedName>
        <fullName evidence="8">ABC transporter permease</fullName>
    </recommendedName>
</protein>
<evidence type="ECO:0000256" key="5">
    <source>
        <dbReference type="ARBA" id="ARBA00023136"/>
    </source>
</evidence>
<comment type="subcellular location">
    <subcellularLocation>
        <location evidence="1">Cell membrane</location>
        <topology evidence="1">Multi-pass membrane protein</topology>
    </subcellularLocation>
</comment>
<dbReference type="EMBL" id="FLUN01000001">
    <property type="protein sequence ID" value="SBV98034.1"/>
    <property type="molecule type" value="Genomic_DNA"/>
</dbReference>
<gene>
    <name evidence="7" type="ORF">KL86CLO1_10991</name>
</gene>
<feature type="transmembrane region" description="Helical" evidence="6">
    <location>
        <begin position="346"/>
        <end position="365"/>
    </location>
</feature>
<keyword evidence="4 6" id="KW-1133">Transmembrane helix</keyword>
<feature type="transmembrane region" description="Helical" evidence="6">
    <location>
        <begin position="166"/>
        <end position="185"/>
    </location>
</feature>
<evidence type="ECO:0000313" key="7">
    <source>
        <dbReference type="EMBL" id="SBV98034.1"/>
    </source>
</evidence>
<feature type="transmembrane region" description="Helical" evidence="6">
    <location>
        <begin position="263"/>
        <end position="283"/>
    </location>
</feature>
<feature type="transmembrane region" description="Helical" evidence="6">
    <location>
        <begin position="77"/>
        <end position="98"/>
    </location>
</feature>
<feature type="transmembrane region" description="Helical" evidence="6">
    <location>
        <begin position="105"/>
        <end position="124"/>
    </location>
</feature>
<feature type="transmembrane region" description="Helical" evidence="6">
    <location>
        <begin position="303"/>
        <end position="326"/>
    </location>
</feature>
<feature type="transmembrane region" description="Helical" evidence="6">
    <location>
        <begin position="216"/>
        <end position="234"/>
    </location>
</feature>
<name>A0A212JF26_9FIRM</name>
<dbReference type="PANTHER" id="PTHR47089">
    <property type="entry name" value="ABC TRANSPORTER, PERMEASE PROTEIN"/>
    <property type="match status" value="1"/>
</dbReference>
<reference evidence="7" key="1">
    <citation type="submission" date="2016-04" db="EMBL/GenBank/DDBJ databases">
        <authorList>
            <person name="Evans L.H."/>
            <person name="Alamgir A."/>
            <person name="Owens N."/>
            <person name="Weber N.D."/>
            <person name="Virtaneva K."/>
            <person name="Barbian K."/>
            <person name="Babar A."/>
            <person name="Rosenke K."/>
        </authorList>
    </citation>
    <scope>NUCLEOTIDE SEQUENCE</scope>
    <source>
        <strain evidence="7">86</strain>
    </source>
</reference>
<dbReference type="CDD" id="cd06580">
    <property type="entry name" value="TM_PBP1_transp_TpRbsC_like"/>
    <property type="match status" value="1"/>
</dbReference>
<keyword evidence="2" id="KW-1003">Cell membrane</keyword>
<evidence type="ECO:0000256" key="6">
    <source>
        <dbReference type="SAM" id="Phobius"/>
    </source>
</evidence>
<dbReference type="GO" id="GO:0005886">
    <property type="term" value="C:plasma membrane"/>
    <property type="evidence" value="ECO:0007669"/>
    <property type="project" value="UniProtKB-SubCell"/>
</dbReference>
<feature type="transmembrane region" description="Helical" evidence="6">
    <location>
        <begin position="25"/>
        <end position="45"/>
    </location>
</feature>
<dbReference type="PANTHER" id="PTHR47089:SF1">
    <property type="entry name" value="GUANOSINE ABC TRANSPORTER PERMEASE PROTEIN NUPP"/>
    <property type="match status" value="1"/>
</dbReference>
<keyword evidence="3 6" id="KW-0812">Transmembrane</keyword>
<proteinExistence type="predicted"/>
<dbReference type="GO" id="GO:0022857">
    <property type="term" value="F:transmembrane transporter activity"/>
    <property type="evidence" value="ECO:0007669"/>
    <property type="project" value="InterPro"/>
</dbReference>
<accession>A0A212JF26</accession>
<evidence type="ECO:0000256" key="4">
    <source>
        <dbReference type="ARBA" id="ARBA00022989"/>
    </source>
</evidence>
<dbReference type="Pfam" id="PF02653">
    <property type="entry name" value="BPD_transp_2"/>
    <property type="match status" value="1"/>
</dbReference>
<evidence type="ECO:0008006" key="8">
    <source>
        <dbReference type="Google" id="ProtNLM"/>
    </source>
</evidence>
<feature type="transmembrane region" description="Helical" evidence="6">
    <location>
        <begin position="136"/>
        <end position="154"/>
    </location>
</feature>
<sequence length="392" mass="41409">MKKPNPVKRAFLAVMGDEKRQRITIPLFAILLSLLAGAVVLLILGKNPITTYASFLQGAGLLPKASYAGKKSILTDFMSLINAWTPMLFASLSVAVAFKAGLFNIGVSGQMLLSGLVATVLVGYSPLPALLAKPAVILVGAVTGAAVAALIGFLKYKWNINEVVSAIMLNYTVRYLSSFVIKYFLADPVSRQSKAINAAARLSLMDTPVGDLKMDLPLGIVLALLAVVLVQFLFRKMKVGFEFATVGANPRAARYAGIDVGRATILSMALSGALAGLAGVTYYLGYYGSIQPDVLISTGFDAIAVSLLGNSSPVGILFSSFFITVIDKGSTYMSSSIGVRQEIGSLITGLILLFAACGAFIGYLLQRARQRAEDEKLFTGRGARGKGKEAGV</sequence>
<evidence type="ECO:0000256" key="1">
    <source>
        <dbReference type="ARBA" id="ARBA00004651"/>
    </source>
</evidence>
<dbReference type="InterPro" id="IPR001851">
    <property type="entry name" value="ABC_transp_permease"/>
</dbReference>
<dbReference type="AlphaFoldDB" id="A0A212JF26"/>
<evidence type="ECO:0000256" key="3">
    <source>
        <dbReference type="ARBA" id="ARBA00022692"/>
    </source>
</evidence>
<keyword evidence="5 6" id="KW-0472">Membrane</keyword>